<sequence length="300" mass="33770">MAKATSERAPPLTRSDTGRQPRKLAPEHLWGVVFVLPYIAIFLLFVVYPVGYGLWLGADWTKLQALFADPLYYRTAVNTLILLLVGVNLKMFIALLLSGYLLQPYKWMPFVFMLIVLPWAMPAIPTFISVRWMLNGQWGLINNFIWTFWEIEGPGWLTSPSLAMGSVVTFYLWKWVPFWTVIFVAGRTAIPKELYEAAAIDGARGLQMFRFVTFPMMASLYLICTVLSMIWTLGDYNTVRFITGGGPVLSTHVLATLGIRDAFEVGDPGLGMAAVISALPLLVPLVAFLVWKMNKEHVQL</sequence>
<feature type="transmembrane region" description="Helical" evidence="7">
    <location>
        <begin position="29"/>
        <end position="51"/>
    </location>
</feature>
<dbReference type="Gene3D" id="1.10.3720.10">
    <property type="entry name" value="MetI-like"/>
    <property type="match status" value="1"/>
</dbReference>
<dbReference type="EMBL" id="FYEH01000006">
    <property type="protein sequence ID" value="SNB67756.1"/>
    <property type="molecule type" value="Genomic_DNA"/>
</dbReference>
<feature type="transmembrane region" description="Helical" evidence="7">
    <location>
        <begin position="170"/>
        <end position="190"/>
    </location>
</feature>
<evidence type="ECO:0000256" key="6">
    <source>
        <dbReference type="ARBA" id="ARBA00023136"/>
    </source>
</evidence>
<comment type="subcellular location">
    <subcellularLocation>
        <location evidence="1 7">Cell membrane</location>
        <topology evidence="1 7">Multi-pass membrane protein</topology>
    </subcellularLocation>
</comment>
<dbReference type="PANTHER" id="PTHR30193:SF37">
    <property type="entry name" value="INNER MEMBRANE ABC TRANSPORTER PERMEASE PROTEIN YCJO"/>
    <property type="match status" value="1"/>
</dbReference>
<evidence type="ECO:0000256" key="5">
    <source>
        <dbReference type="ARBA" id="ARBA00022989"/>
    </source>
</evidence>
<name>A0A212R6E5_9PROT</name>
<keyword evidence="4 7" id="KW-0812">Transmembrane</keyword>
<dbReference type="RefSeq" id="WP_088561351.1">
    <property type="nucleotide sequence ID" value="NZ_FYEH01000006.1"/>
</dbReference>
<feature type="transmembrane region" description="Helical" evidence="7">
    <location>
        <begin position="211"/>
        <end position="231"/>
    </location>
</feature>
<evidence type="ECO:0000256" key="1">
    <source>
        <dbReference type="ARBA" id="ARBA00004651"/>
    </source>
</evidence>
<keyword evidence="11" id="KW-1185">Reference proteome</keyword>
<dbReference type="InterPro" id="IPR035906">
    <property type="entry name" value="MetI-like_sf"/>
</dbReference>
<evidence type="ECO:0000256" key="3">
    <source>
        <dbReference type="ARBA" id="ARBA00022475"/>
    </source>
</evidence>
<dbReference type="InterPro" id="IPR000515">
    <property type="entry name" value="MetI-like"/>
</dbReference>
<organism evidence="10 11">
    <name type="scientific">Arboricoccus pini</name>
    <dbReference type="NCBI Taxonomy" id="1963835"/>
    <lineage>
        <taxon>Bacteria</taxon>
        <taxon>Pseudomonadati</taxon>
        <taxon>Pseudomonadota</taxon>
        <taxon>Alphaproteobacteria</taxon>
        <taxon>Geminicoccales</taxon>
        <taxon>Geminicoccaceae</taxon>
        <taxon>Arboricoccus</taxon>
    </lineage>
</organism>
<evidence type="ECO:0000256" key="2">
    <source>
        <dbReference type="ARBA" id="ARBA00022448"/>
    </source>
</evidence>
<reference evidence="10 11" key="1">
    <citation type="submission" date="2017-06" db="EMBL/GenBank/DDBJ databases">
        <authorList>
            <person name="Kim H.J."/>
            <person name="Triplett B.A."/>
        </authorList>
    </citation>
    <scope>NUCLEOTIDE SEQUENCE [LARGE SCALE GENOMIC DNA]</scope>
    <source>
        <strain evidence="10 11">B29T1</strain>
    </source>
</reference>
<keyword evidence="3" id="KW-1003">Cell membrane</keyword>
<keyword evidence="5 7" id="KW-1133">Transmembrane helix</keyword>
<dbReference type="PANTHER" id="PTHR30193">
    <property type="entry name" value="ABC TRANSPORTER PERMEASE PROTEIN"/>
    <property type="match status" value="1"/>
</dbReference>
<feature type="transmembrane region" description="Helical" evidence="7">
    <location>
        <begin position="110"/>
        <end position="134"/>
    </location>
</feature>
<evidence type="ECO:0000256" key="8">
    <source>
        <dbReference type="SAM" id="MobiDB-lite"/>
    </source>
</evidence>
<evidence type="ECO:0000256" key="4">
    <source>
        <dbReference type="ARBA" id="ARBA00022692"/>
    </source>
</evidence>
<evidence type="ECO:0000313" key="11">
    <source>
        <dbReference type="Proteomes" id="UP000197065"/>
    </source>
</evidence>
<dbReference type="Proteomes" id="UP000197065">
    <property type="component" value="Unassembled WGS sequence"/>
</dbReference>
<gene>
    <name evidence="10" type="ORF">SAMN07250955_10639</name>
</gene>
<dbReference type="GO" id="GO:0055085">
    <property type="term" value="P:transmembrane transport"/>
    <property type="evidence" value="ECO:0007669"/>
    <property type="project" value="InterPro"/>
</dbReference>
<feature type="domain" description="ABC transmembrane type-1" evidence="9">
    <location>
        <begin position="76"/>
        <end position="291"/>
    </location>
</feature>
<dbReference type="OrthoDB" id="9805778at2"/>
<evidence type="ECO:0000259" key="9">
    <source>
        <dbReference type="PROSITE" id="PS50928"/>
    </source>
</evidence>
<comment type="similarity">
    <text evidence="7">Belongs to the binding-protein-dependent transport system permease family.</text>
</comment>
<dbReference type="PROSITE" id="PS50928">
    <property type="entry name" value="ABC_TM1"/>
    <property type="match status" value="1"/>
</dbReference>
<dbReference type="AlphaFoldDB" id="A0A212R6E5"/>
<dbReference type="InterPro" id="IPR051393">
    <property type="entry name" value="ABC_transporter_permease"/>
</dbReference>
<keyword evidence="2 7" id="KW-0813">Transport</keyword>
<dbReference type="Pfam" id="PF00528">
    <property type="entry name" value="BPD_transp_1"/>
    <property type="match status" value="1"/>
</dbReference>
<evidence type="ECO:0000256" key="7">
    <source>
        <dbReference type="RuleBase" id="RU363032"/>
    </source>
</evidence>
<feature type="transmembrane region" description="Helical" evidence="7">
    <location>
        <begin position="270"/>
        <end position="291"/>
    </location>
</feature>
<dbReference type="GO" id="GO:0005886">
    <property type="term" value="C:plasma membrane"/>
    <property type="evidence" value="ECO:0007669"/>
    <property type="project" value="UniProtKB-SubCell"/>
</dbReference>
<feature type="region of interest" description="Disordered" evidence="8">
    <location>
        <begin position="1"/>
        <end position="20"/>
    </location>
</feature>
<keyword evidence="6 7" id="KW-0472">Membrane</keyword>
<proteinExistence type="inferred from homology"/>
<feature type="transmembrane region" description="Helical" evidence="7">
    <location>
        <begin position="71"/>
        <end position="98"/>
    </location>
</feature>
<dbReference type="CDD" id="cd06261">
    <property type="entry name" value="TM_PBP2"/>
    <property type="match status" value="1"/>
</dbReference>
<accession>A0A212R6E5</accession>
<evidence type="ECO:0000313" key="10">
    <source>
        <dbReference type="EMBL" id="SNB67756.1"/>
    </source>
</evidence>
<protein>
    <submittedName>
        <fullName evidence="10">Carbohydrate ABC transporter membrane protein 1, CUT1 family</fullName>
    </submittedName>
</protein>
<dbReference type="SUPFAM" id="SSF161098">
    <property type="entry name" value="MetI-like"/>
    <property type="match status" value="1"/>
</dbReference>